<dbReference type="GO" id="GO:0046872">
    <property type="term" value="F:metal ion binding"/>
    <property type="evidence" value="ECO:0007669"/>
    <property type="project" value="UniProtKB-KW"/>
</dbReference>
<comment type="cofactor">
    <cofactor evidence="1">
        <name>Zn(2+)</name>
        <dbReference type="ChEBI" id="CHEBI:29105"/>
    </cofactor>
</comment>
<dbReference type="InterPro" id="IPR024079">
    <property type="entry name" value="MetalloPept_cat_dom_sf"/>
</dbReference>
<name>A0A0D6MJD8_9PROT</name>
<dbReference type="GO" id="GO:0016485">
    <property type="term" value="P:protein processing"/>
    <property type="evidence" value="ECO:0007669"/>
    <property type="project" value="TreeGrafter"/>
</dbReference>
<dbReference type="Proteomes" id="UP000032679">
    <property type="component" value="Unassembled WGS sequence"/>
</dbReference>
<feature type="chain" id="PRO_5002307892" evidence="8">
    <location>
        <begin position="29"/>
        <end position="708"/>
    </location>
</feature>
<dbReference type="CDD" id="cd08662">
    <property type="entry name" value="M13"/>
    <property type="match status" value="1"/>
</dbReference>
<feature type="domain" description="Peptidase M13 N-terminal" evidence="10">
    <location>
        <begin position="72"/>
        <end position="452"/>
    </location>
</feature>
<evidence type="ECO:0000256" key="7">
    <source>
        <dbReference type="ARBA" id="ARBA00023049"/>
    </source>
</evidence>
<evidence type="ECO:0000256" key="6">
    <source>
        <dbReference type="ARBA" id="ARBA00022833"/>
    </source>
</evidence>
<evidence type="ECO:0000256" key="5">
    <source>
        <dbReference type="ARBA" id="ARBA00022801"/>
    </source>
</evidence>
<dbReference type="PANTHER" id="PTHR11733">
    <property type="entry name" value="ZINC METALLOPROTEASE FAMILY M13 NEPRILYSIN-RELATED"/>
    <property type="match status" value="1"/>
</dbReference>
<evidence type="ECO:0000256" key="4">
    <source>
        <dbReference type="ARBA" id="ARBA00022723"/>
    </source>
</evidence>
<evidence type="ECO:0000256" key="1">
    <source>
        <dbReference type="ARBA" id="ARBA00001947"/>
    </source>
</evidence>
<keyword evidence="6" id="KW-0862">Zinc</keyword>
<dbReference type="PANTHER" id="PTHR11733:SF167">
    <property type="entry name" value="FI17812P1-RELATED"/>
    <property type="match status" value="1"/>
</dbReference>
<dbReference type="InterPro" id="IPR000718">
    <property type="entry name" value="Peptidase_M13"/>
</dbReference>
<sequence>MSRILSRSRFLGAMLAAGSALSLTPAWAAPGTPATAPAQPGGPSGIDSLPPALRGYGHFGLNTAAMDTAVKPGDDFFEYGNGTYLKDLVIPPDLTSFGPFVILMENARAQVRTLLADLGAHPSADPKTTDEKLGVYYATFLDQKTVDGLGTKPLEADLNAVRGVHDAASLSHLFGQAQASFQFTPFGIGIQPDDRDPTKFSISLGQGGLGMPDRDYYLKPGFAEKKTAYQAYIAKMLGLLSWPDADAQAARIVAFETQIAQAHWARDAMRDPVKAYNPMTVAQLQKAAPGIDWTGLLTTAGIPASGLEKRVLVVGQPSAISAEAKLLQTTDMATVRAWLAFHLADNAATYLSQPFTDASFEFNGHVLSGQPMQQERWKRAVRVSNEALGWAIGQAYSERYFPASSKAEITKLVAEVKAAFKVRLQHNAWMEPATRAMALRKIDNFEIEVGYPKTWRDYSGLKIVPGDAYGNAERAMGYEWAFWLHQLGHRVDRSMWFDMTPQTVNAENLPNFVEVVFPAAILQPPFFDPKADPAVNYGAIGGVIGHEMTHSFDDQGRQYDEHGRLHDWWTKADEKKFTALADRFGAQYGAFTVQGVHLNPKLTMGENIADLGGLTLGLDAYHASLHGKPAPVIDGLTGDQRVFLAWAQVWRQKLRPDAERARVTVDPHSPPKARVNLPMHNIDAWYDAFGVQPGQALYLPPSERVKIW</sequence>
<dbReference type="GO" id="GO:0004222">
    <property type="term" value="F:metalloendopeptidase activity"/>
    <property type="evidence" value="ECO:0007669"/>
    <property type="project" value="InterPro"/>
</dbReference>
<dbReference type="Gene3D" id="3.40.390.10">
    <property type="entry name" value="Collagenase (Catalytic Domain)"/>
    <property type="match status" value="1"/>
</dbReference>
<dbReference type="InterPro" id="IPR008753">
    <property type="entry name" value="Peptidase_M13_N"/>
</dbReference>
<keyword evidence="5" id="KW-0378">Hydrolase</keyword>
<evidence type="ECO:0000259" key="10">
    <source>
        <dbReference type="Pfam" id="PF05649"/>
    </source>
</evidence>
<evidence type="ECO:0000256" key="3">
    <source>
        <dbReference type="ARBA" id="ARBA00022670"/>
    </source>
</evidence>
<dbReference type="STRING" id="1231623.Tasa_010_301"/>
<dbReference type="Pfam" id="PF01431">
    <property type="entry name" value="Peptidase_M13"/>
    <property type="match status" value="1"/>
</dbReference>
<keyword evidence="12" id="KW-1185">Reference proteome</keyword>
<dbReference type="EMBL" id="BALE01000010">
    <property type="protein sequence ID" value="GAN53754.1"/>
    <property type="molecule type" value="Genomic_DNA"/>
</dbReference>
<gene>
    <name evidence="11" type="ORF">Tasa_010_301</name>
</gene>
<keyword evidence="3" id="KW-0645">Protease</keyword>
<keyword evidence="8" id="KW-0732">Signal</keyword>
<organism evidence="11 12">
    <name type="scientific">Tanticharoenia sakaeratensis NBRC 103193</name>
    <dbReference type="NCBI Taxonomy" id="1231623"/>
    <lineage>
        <taxon>Bacteria</taxon>
        <taxon>Pseudomonadati</taxon>
        <taxon>Pseudomonadota</taxon>
        <taxon>Alphaproteobacteria</taxon>
        <taxon>Acetobacterales</taxon>
        <taxon>Acetobacteraceae</taxon>
        <taxon>Tanticharoenia</taxon>
    </lineage>
</organism>
<evidence type="ECO:0000313" key="11">
    <source>
        <dbReference type="EMBL" id="GAN53754.1"/>
    </source>
</evidence>
<comment type="similarity">
    <text evidence="2">Belongs to the peptidase M13 family.</text>
</comment>
<comment type="caution">
    <text evidence="11">The sequence shown here is derived from an EMBL/GenBank/DDBJ whole genome shotgun (WGS) entry which is preliminary data.</text>
</comment>
<feature type="signal peptide" evidence="8">
    <location>
        <begin position="1"/>
        <end position="28"/>
    </location>
</feature>
<evidence type="ECO:0000259" key="9">
    <source>
        <dbReference type="Pfam" id="PF01431"/>
    </source>
</evidence>
<evidence type="ECO:0000313" key="12">
    <source>
        <dbReference type="Proteomes" id="UP000032679"/>
    </source>
</evidence>
<dbReference type="InterPro" id="IPR006311">
    <property type="entry name" value="TAT_signal"/>
</dbReference>
<protein>
    <submittedName>
        <fullName evidence="11">Metallopeptidase</fullName>
    </submittedName>
</protein>
<dbReference type="RefSeq" id="WP_084712084.1">
    <property type="nucleotide sequence ID" value="NZ_BALE01000010.1"/>
</dbReference>
<dbReference type="PROSITE" id="PS51885">
    <property type="entry name" value="NEPRILYSIN"/>
    <property type="match status" value="1"/>
</dbReference>
<dbReference type="Gene3D" id="1.10.1380.10">
    <property type="entry name" value="Neutral endopeptidase , domain2"/>
    <property type="match status" value="1"/>
</dbReference>
<feature type="domain" description="Peptidase M13 C-terminal" evidence="9">
    <location>
        <begin position="510"/>
        <end position="705"/>
    </location>
</feature>
<dbReference type="AlphaFoldDB" id="A0A0D6MJD8"/>
<evidence type="ECO:0000256" key="8">
    <source>
        <dbReference type="SAM" id="SignalP"/>
    </source>
</evidence>
<dbReference type="InterPro" id="IPR018497">
    <property type="entry name" value="Peptidase_M13_C"/>
</dbReference>
<dbReference type="GO" id="GO:0005886">
    <property type="term" value="C:plasma membrane"/>
    <property type="evidence" value="ECO:0007669"/>
    <property type="project" value="TreeGrafter"/>
</dbReference>
<accession>A0A0D6MJD8</accession>
<dbReference type="Pfam" id="PF05649">
    <property type="entry name" value="Peptidase_M13_N"/>
    <property type="match status" value="1"/>
</dbReference>
<dbReference type="PRINTS" id="PR00786">
    <property type="entry name" value="NEPRILYSIN"/>
</dbReference>
<dbReference type="PROSITE" id="PS51318">
    <property type="entry name" value="TAT"/>
    <property type="match status" value="1"/>
</dbReference>
<keyword evidence="4" id="KW-0479">Metal-binding</keyword>
<keyword evidence="7" id="KW-0482">Metalloprotease</keyword>
<evidence type="ECO:0000256" key="2">
    <source>
        <dbReference type="ARBA" id="ARBA00007357"/>
    </source>
</evidence>
<dbReference type="InterPro" id="IPR042089">
    <property type="entry name" value="Peptidase_M13_dom_2"/>
</dbReference>
<reference evidence="11 12" key="1">
    <citation type="submission" date="2012-10" db="EMBL/GenBank/DDBJ databases">
        <title>Genome sequencing of Tanticharoenia sakaeratensis NBRC 103193.</title>
        <authorList>
            <person name="Azuma Y."/>
            <person name="Hadano H."/>
            <person name="Hirakawa H."/>
            <person name="Matsushita K."/>
        </authorList>
    </citation>
    <scope>NUCLEOTIDE SEQUENCE [LARGE SCALE GENOMIC DNA]</scope>
    <source>
        <strain evidence="11 12">NBRC 103193</strain>
    </source>
</reference>
<proteinExistence type="inferred from homology"/>
<dbReference type="SUPFAM" id="SSF55486">
    <property type="entry name" value="Metalloproteases ('zincins'), catalytic domain"/>
    <property type="match status" value="1"/>
</dbReference>